<dbReference type="GO" id="GO:0006259">
    <property type="term" value="P:DNA metabolic process"/>
    <property type="evidence" value="ECO:0007669"/>
    <property type="project" value="InterPro"/>
</dbReference>
<dbReference type="RefSeq" id="WP_095006613.1">
    <property type="nucleotide sequence ID" value="NZ_JBKVRM010000016.1"/>
</dbReference>
<dbReference type="InterPro" id="IPR018330">
    <property type="entry name" value="RecT_fam"/>
</dbReference>
<evidence type="ECO:0000313" key="2">
    <source>
        <dbReference type="EMBL" id="PAB01085.1"/>
    </source>
</evidence>
<feature type="region of interest" description="Disordered" evidence="1">
    <location>
        <begin position="264"/>
        <end position="333"/>
    </location>
</feature>
<accession>A0A267HTY8</accession>
<comment type="caution">
    <text evidence="2">The sequence shown here is derived from an EMBL/GenBank/DDBJ whole genome shotgun (WGS) entry which is preliminary data.</text>
</comment>
<evidence type="ECO:0000313" key="3">
    <source>
        <dbReference type="Proteomes" id="UP000216797"/>
    </source>
</evidence>
<keyword evidence="3" id="KW-1185">Reference proteome</keyword>
<name>A0A267HTY8_9ENTE</name>
<evidence type="ECO:0000256" key="1">
    <source>
        <dbReference type="SAM" id="MobiDB-lite"/>
    </source>
</evidence>
<proteinExistence type="predicted"/>
<gene>
    <name evidence="2" type="ORF">AKL21_07465</name>
</gene>
<reference evidence="2 3" key="1">
    <citation type="submission" date="2015-08" db="EMBL/GenBank/DDBJ databases">
        <title>Enterococcus genome sequence.</title>
        <authorList>
            <person name="Acedo J.Z."/>
            <person name="Vederas J.C."/>
        </authorList>
    </citation>
    <scope>NUCLEOTIDE SEQUENCE [LARGE SCALE GENOMIC DNA]</scope>
    <source>
        <strain evidence="2 3">49</strain>
    </source>
</reference>
<organism evidence="2 3">
    <name type="scientific">Enterococcus canintestini</name>
    <dbReference type="NCBI Taxonomy" id="317010"/>
    <lineage>
        <taxon>Bacteria</taxon>
        <taxon>Bacillati</taxon>
        <taxon>Bacillota</taxon>
        <taxon>Bacilli</taxon>
        <taxon>Lactobacillales</taxon>
        <taxon>Enterococcaceae</taxon>
        <taxon>Enterococcus</taxon>
    </lineage>
</organism>
<feature type="compositionally biased region" description="Basic and acidic residues" evidence="1">
    <location>
        <begin position="268"/>
        <end position="286"/>
    </location>
</feature>
<sequence>MANELALLQRDITDVVLDKVTELEEQGVQLPTNYNVANALKQAFFKINEVQLSQKEGGGLYMEKYGNTPVGKASVANSLLDMIQQGLNPGKNQCYFIAYGQKLQMSRSYFGTQTALKRLSDIEEVKAEVIHQGDVFEIGSVENETVVTKFVPSFENLDNPIVGAFATITKSDGTKVYTIMTKKQIDQSWSKAKVQKVQQEFPEEMAKRTVINRAAKPFINTSDDADLFSDAFNRTTAGDYDYSQHEASKKAQTITERFKTMKQAEAVQEEKNAETTETKQPKRSSEEMEEAMDESIHEGGGTSDEPEGTQTAFDLYGTGSGEHELFAAADTPF</sequence>
<dbReference type="AlphaFoldDB" id="A0A267HTY8"/>
<dbReference type="Proteomes" id="UP000216797">
    <property type="component" value="Unassembled WGS sequence"/>
</dbReference>
<dbReference type="EMBL" id="LHUG01000005">
    <property type="protein sequence ID" value="PAB01085.1"/>
    <property type="molecule type" value="Genomic_DNA"/>
</dbReference>
<dbReference type="Pfam" id="PF03837">
    <property type="entry name" value="RecT"/>
    <property type="match status" value="1"/>
</dbReference>
<protein>
    <submittedName>
        <fullName evidence="2">RecT protein</fullName>
    </submittedName>
</protein>
<dbReference type="GO" id="GO:0003677">
    <property type="term" value="F:DNA binding"/>
    <property type="evidence" value="ECO:0007669"/>
    <property type="project" value="InterPro"/>
</dbReference>